<name>A0A8W8HWD2_MAGGI</name>
<protein>
    <submittedName>
        <fullName evidence="1">Uncharacterized protein</fullName>
    </submittedName>
</protein>
<evidence type="ECO:0000313" key="1">
    <source>
        <dbReference type="EnsemblMetazoa" id="G11377.2:cds"/>
    </source>
</evidence>
<proteinExistence type="predicted"/>
<evidence type="ECO:0000313" key="2">
    <source>
        <dbReference type="Proteomes" id="UP000005408"/>
    </source>
</evidence>
<keyword evidence="2" id="KW-1185">Reference proteome</keyword>
<dbReference type="EnsemblMetazoa" id="G11377.2">
    <property type="protein sequence ID" value="G11377.2:cds"/>
    <property type="gene ID" value="G11377"/>
</dbReference>
<sequence>MTTQFVSSAMLNDVYIEGNVGWFQHIHTARTKMLSAILVVLACSHLAESEEVSWRVLRPLSSSDFNIKSTKKTLTGDCFRFSAKIQAPLDTKKYNKYSTWTVESEESSQNPVYQLVIDKPDIYCKTVGEKLVSGSESISIMWVFPTEKTEQDTFPFNNCKVRILANETDNQLSFKATMKDCYGNFAFWPDLARGSKSISFTEEKKYYEQKERQIETDGAISILCNFDKGAMKSKNVDFKDLSFRVYLIQKDWEVLDVTWVFNLLALLKPTSIEAKP</sequence>
<dbReference type="Proteomes" id="UP000005408">
    <property type="component" value="Unassembled WGS sequence"/>
</dbReference>
<accession>A0A8W8HWD2</accession>
<dbReference type="AlphaFoldDB" id="A0A8W8HWD2"/>
<reference evidence="1" key="1">
    <citation type="submission" date="2022-08" db="UniProtKB">
        <authorList>
            <consortium name="EnsemblMetazoa"/>
        </authorList>
    </citation>
    <scope>IDENTIFICATION</scope>
    <source>
        <strain evidence="1">05x7-T-G4-1.051#20</strain>
    </source>
</reference>
<organism evidence="1 2">
    <name type="scientific">Magallana gigas</name>
    <name type="common">Pacific oyster</name>
    <name type="synonym">Crassostrea gigas</name>
    <dbReference type="NCBI Taxonomy" id="29159"/>
    <lineage>
        <taxon>Eukaryota</taxon>
        <taxon>Metazoa</taxon>
        <taxon>Spiralia</taxon>
        <taxon>Lophotrochozoa</taxon>
        <taxon>Mollusca</taxon>
        <taxon>Bivalvia</taxon>
        <taxon>Autobranchia</taxon>
        <taxon>Pteriomorphia</taxon>
        <taxon>Ostreida</taxon>
        <taxon>Ostreoidea</taxon>
        <taxon>Ostreidae</taxon>
        <taxon>Magallana</taxon>
    </lineage>
</organism>